<dbReference type="InterPro" id="IPR029787">
    <property type="entry name" value="Nucleotide_cyclase"/>
</dbReference>
<evidence type="ECO:0000259" key="2">
    <source>
        <dbReference type="PROSITE" id="PS50887"/>
    </source>
</evidence>
<dbReference type="CDD" id="cd18773">
    <property type="entry name" value="PDC1_HK_sensor"/>
    <property type="match status" value="1"/>
</dbReference>
<dbReference type="OrthoDB" id="5449717at2"/>
<sequence>MAKAKKKEKKKFKISLNLVLIIQLIVMLGISLFTTNTVSNRTRDSSDAHMEMTTTERSQVIKNYVEMSEHQLTDFSKARQVTDLLNKIYNRDNHLSDDDLPAGVKDATVEELTGLAQAYTGLFAGDIPTAESVWIGTWDTHILTHNSSEESIGMQLEEDPNELEQLHQKLLSKKGVVNNGIIASRSTGTQIISMCRAIYNKNGKAIGMVGMGIKTDGLINTLDKISGANKNLNDPKVKAKFDRSDLRNATYYMLDTENATYLFTADKEKVNAEVDIPELKELCEKFKGSRGNDNEGEYEGKIEYKVNGKEYVSSYVFMGDYQWLFLVNAPTDDVYALTNGMRMYLIIFGFILLILTVVFFFINKRQEKINQKLVSTIAKNSQTRQSLNTAMFKDVLTNANNRVSFAMDMESADVSEQKPCYFMMFNILGFSEINTRFGNDAGDQLLVRTVDTLKDIFPGRAIYRTGSDEFVVMIPSEGGQPAPDQIMNDVNTAFRQLMVPEKIDNLGAIYPKYKIAVIRRSGPADTSVVAALKDMTNRKGEATYGMIDYREM</sequence>
<feature type="transmembrane region" description="Helical" evidence="1">
    <location>
        <begin position="343"/>
        <end position="362"/>
    </location>
</feature>
<dbReference type="Pfam" id="PF00990">
    <property type="entry name" value="GGDEF"/>
    <property type="match status" value="1"/>
</dbReference>
<keyword evidence="1" id="KW-0812">Transmembrane</keyword>
<dbReference type="SUPFAM" id="SSF55073">
    <property type="entry name" value="Nucleotide cyclase"/>
    <property type="match status" value="1"/>
</dbReference>
<accession>E6UHV0</accession>
<proteinExistence type="predicted"/>
<keyword evidence="1" id="KW-0472">Membrane</keyword>
<dbReference type="SMART" id="SM00267">
    <property type="entry name" value="GGDEF"/>
    <property type="match status" value="1"/>
</dbReference>
<feature type="domain" description="GGDEF" evidence="2">
    <location>
        <begin position="418"/>
        <end position="552"/>
    </location>
</feature>
<dbReference type="Proteomes" id="UP000006919">
    <property type="component" value="Chromosome"/>
</dbReference>
<dbReference type="InterPro" id="IPR043128">
    <property type="entry name" value="Rev_trsase/Diguanyl_cyclase"/>
</dbReference>
<dbReference type="KEGG" id="ral:Rumal_2768"/>
<dbReference type="HOGENOM" id="CLU_493381_0_0_9"/>
<dbReference type="EMBL" id="CP002403">
    <property type="protein sequence ID" value="ADU23237.1"/>
    <property type="molecule type" value="Genomic_DNA"/>
</dbReference>
<dbReference type="AlphaFoldDB" id="E6UHV0"/>
<evidence type="ECO:0000256" key="1">
    <source>
        <dbReference type="SAM" id="Phobius"/>
    </source>
</evidence>
<dbReference type="PROSITE" id="PS50887">
    <property type="entry name" value="GGDEF"/>
    <property type="match status" value="1"/>
</dbReference>
<dbReference type="STRING" id="697329.Rumal_2768"/>
<dbReference type="Gene3D" id="3.30.450.20">
    <property type="entry name" value="PAS domain"/>
    <property type="match status" value="1"/>
</dbReference>
<organism evidence="3 4">
    <name type="scientific">Ruminococcus albus (strain ATCC 27210 / DSM 20455 / JCM 14654 / NCDO 2250 / 7)</name>
    <dbReference type="NCBI Taxonomy" id="697329"/>
    <lineage>
        <taxon>Bacteria</taxon>
        <taxon>Bacillati</taxon>
        <taxon>Bacillota</taxon>
        <taxon>Clostridia</taxon>
        <taxon>Eubacteriales</taxon>
        <taxon>Oscillospiraceae</taxon>
        <taxon>Ruminococcus</taxon>
    </lineage>
</organism>
<evidence type="ECO:0000313" key="3">
    <source>
        <dbReference type="EMBL" id="ADU23237.1"/>
    </source>
</evidence>
<dbReference type="RefSeq" id="WP_013499352.1">
    <property type="nucleotide sequence ID" value="NC_014833.1"/>
</dbReference>
<dbReference type="eggNOG" id="COG2199">
    <property type="taxonomic scope" value="Bacteria"/>
</dbReference>
<dbReference type="Gene3D" id="3.30.70.270">
    <property type="match status" value="1"/>
</dbReference>
<protein>
    <submittedName>
        <fullName evidence="3">Diguanylate cyclase</fullName>
    </submittedName>
</protein>
<evidence type="ECO:0000313" key="4">
    <source>
        <dbReference type="Proteomes" id="UP000006919"/>
    </source>
</evidence>
<keyword evidence="1" id="KW-1133">Transmembrane helix</keyword>
<gene>
    <name evidence="3" type="ordered locus">Rumal_2768</name>
</gene>
<name>E6UHV0_RUMA7</name>
<reference evidence="3 4" key="1">
    <citation type="journal article" date="2011" name="J. Bacteriol.">
        <title>Complete genome of the cellulolytic ruminal bacterium Ruminococcus albus 7.</title>
        <authorList>
            <person name="Suen G."/>
            <person name="Stevenson D.M."/>
            <person name="Bruce D.C."/>
            <person name="Chertkov O."/>
            <person name="Copeland A."/>
            <person name="Cheng J.F."/>
            <person name="Detter C."/>
            <person name="Detter J.C."/>
            <person name="Goodwin L.A."/>
            <person name="Han C.S."/>
            <person name="Hauser L.J."/>
            <person name="Ivanova N.N."/>
            <person name="Kyrpides N.C."/>
            <person name="Land M.L."/>
            <person name="Lapidus A."/>
            <person name="Lucas S."/>
            <person name="Ovchinnikova G."/>
            <person name="Pitluck S."/>
            <person name="Tapia R."/>
            <person name="Woyke T."/>
            <person name="Boyum J."/>
            <person name="Mead D."/>
            <person name="Weimer P.J."/>
        </authorList>
    </citation>
    <scope>NUCLEOTIDE SEQUENCE [LARGE SCALE GENOMIC DNA]</scope>
    <source>
        <strain evidence="4">ATCC 27210 / DSM 20455 / JCM 14654 / NCDO 2250 / 7</strain>
    </source>
</reference>
<dbReference type="InterPro" id="IPR000160">
    <property type="entry name" value="GGDEF_dom"/>
</dbReference>
<feature type="transmembrane region" description="Helical" evidence="1">
    <location>
        <begin position="12"/>
        <end position="33"/>
    </location>
</feature>